<accession>A0ABQ4V325</accession>
<reference evidence="2" key="2">
    <citation type="submission" date="2021-08" db="EMBL/GenBank/DDBJ databases">
        <authorList>
            <person name="Tani A."/>
            <person name="Ola A."/>
            <person name="Ogura Y."/>
            <person name="Katsura K."/>
            <person name="Hayashi T."/>
        </authorList>
    </citation>
    <scope>NUCLEOTIDE SEQUENCE</scope>
    <source>
        <strain evidence="2">DSM 14458</strain>
    </source>
</reference>
<organism evidence="2 3">
    <name type="scientific">Methylorubrum suomiense</name>
    <dbReference type="NCBI Taxonomy" id="144191"/>
    <lineage>
        <taxon>Bacteria</taxon>
        <taxon>Pseudomonadati</taxon>
        <taxon>Pseudomonadota</taxon>
        <taxon>Alphaproteobacteria</taxon>
        <taxon>Hyphomicrobiales</taxon>
        <taxon>Methylobacteriaceae</taxon>
        <taxon>Methylorubrum</taxon>
    </lineage>
</organism>
<reference evidence="2" key="1">
    <citation type="journal article" date="2021" name="Front. Microbiol.">
        <title>Comprehensive Comparative Genomics and Phenotyping of Methylobacterium Species.</title>
        <authorList>
            <person name="Alessa O."/>
            <person name="Ogura Y."/>
            <person name="Fujitani Y."/>
            <person name="Takami H."/>
            <person name="Hayashi T."/>
            <person name="Sahin N."/>
            <person name="Tani A."/>
        </authorList>
    </citation>
    <scope>NUCLEOTIDE SEQUENCE</scope>
    <source>
        <strain evidence="2">DSM 14458</strain>
    </source>
</reference>
<keyword evidence="3" id="KW-1185">Reference proteome</keyword>
<proteinExistence type="predicted"/>
<evidence type="ECO:0000256" key="1">
    <source>
        <dbReference type="SAM" id="MobiDB-lite"/>
    </source>
</evidence>
<evidence type="ECO:0000313" key="2">
    <source>
        <dbReference type="EMBL" id="GJE77287.1"/>
    </source>
</evidence>
<sequence length="81" mass="9428">MRDHEVQAIAPNLGDRFYLYRPTAAFRAQPLCSLAELKTVLTIDDLADMHEAMNLQDATLRRAEEEAERERARDTRNGRRR</sequence>
<dbReference type="RefSeq" id="WP_238308404.1">
    <property type="nucleotide sequence ID" value="NZ_BPRE01000013.1"/>
</dbReference>
<dbReference type="Proteomes" id="UP001055093">
    <property type="component" value="Unassembled WGS sequence"/>
</dbReference>
<feature type="compositionally biased region" description="Basic and acidic residues" evidence="1">
    <location>
        <begin position="59"/>
        <end position="81"/>
    </location>
</feature>
<dbReference type="EMBL" id="BPRE01000013">
    <property type="protein sequence ID" value="GJE77287.1"/>
    <property type="molecule type" value="Genomic_DNA"/>
</dbReference>
<comment type="caution">
    <text evidence="2">The sequence shown here is derived from an EMBL/GenBank/DDBJ whole genome shotgun (WGS) entry which is preliminary data.</text>
</comment>
<name>A0ABQ4V325_9HYPH</name>
<evidence type="ECO:0000313" key="3">
    <source>
        <dbReference type="Proteomes" id="UP001055093"/>
    </source>
</evidence>
<feature type="region of interest" description="Disordered" evidence="1">
    <location>
        <begin position="57"/>
        <end position="81"/>
    </location>
</feature>
<protein>
    <submittedName>
        <fullName evidence="2">Uncharacterized protein</fullName>
    </submittedName>
</protein>
<gene>
    <name evidence="2" type="ORF">BGCPKDLD_3890</name>
</gene>